<dbReference type="SUPFAM" id="SSF52402">
    <property type="entry name" value="Adenine nucleotide alpha hydrolases-like"/>
    <property type="match status" value="1"/>
</dbReference>
<dbReference type="Gene3D" id="3.40.50.12370">
    <property type="match status" value="1"/>
</dbReference>
<gene>
    <name evidence="2" type="ORF">M8523_29830</name>
</gene>
<protein>
    <submittedName>
        <fullName evidence="2">Universal stress protein</fullName>
    </submittedName>
</protein>
<evidence type="ECO:0000259" key="1">
    <source>
        <dbReference type="Pfam" id="PF00582"/>
    </source>
</evidence>
<evidence type="ECO:0000313" key="3">
    <source>
        <dbReference type="Proteomes" id="UP001165667"/>
    </source>
</evidence>
<dbReference type="RefSeq" id="WP_282588511.1">
    <property type="nucleotide sequence ID" value="NZ_JAMOIM010000041.1"/>
</dbReference>
<dbReference type="EMBL" id="JAMOIM010000041">
    <property type="protein sequence ID" value="MCW6512135.1"/>
    <property type="molecule type" value="Genomic_DNA"/>
</dbReference>
<reference evidence="2" key="1">
    <citation type="submission" date="2022-05" db="EMBL/GenBank/DDBJ databases">
        <authorList>
            <person name="Pankratov T."/>
        </authorList>
    </citation>
    <scope>NUCLEOTIDE SEQUENCE</scope>
    <source>
        <strain evidence="2">BP6-180914</strain>
    </source>
</reference>
<sequence length="239" mass="25774">MRALPVVIRDKGVTVTDIEAEAKRTAERSKAAFAHVCEQAGIRSDGKFDDLRTTFGEWDERIGDLEPSVALAGRVCDLIIVNRPTATNLASELIFDAAVFATGRPTLVLSPKVPDNVLRHVVIAWNGSLEATRLIGHSLDLLHAADRVSIITADRSGSAAETPGDLANYLMWHGIRAHPLSAVSESNSVPEAILAGASKGEATMLLMGAYTHSRIRQFLLGGVTRHVLENSEIPVLMEH</sequence>
<dbReference type="Pfam" id="PF00582">
    <property type="entry name" value="Usp"/>
    <property type="match status" value="1"/>
</dbReference>
<feature type="domain" description="UspA" evidence="1">
    <location>
        <begin position="179"/>
        <end position="237"/>
    </location>
</feature>
<dbReference type="InterPro" id="IPR006016">
    <property type="entry name" value="UspA"/>
</dbReference>
<name>A0AA41Z3J2_9HYPH</name>
<dbReference type="AlphaFoldDB" id="A0AA41Z3J2"/>
<organism evidence="2 3">
    <name type="scientific">Lichenifustis flavocetrariae</name>
    <dbReference type="NCBI Taxonomy" id="2949735"/>
    <lineage>
        <taxon>Bacteria</taxon>
        <taxon>Pseudomonadati</taxon>
        <taxon>Pseudomonadota</taxon>
        <taxon>Alphaproteobacteria</taxon>
        <taxon>Hyphomicrobiales</taxon>
        <taxon>Lichenihabitantaceae</taxon>
        <taxon>Lichenifustis</taxon>
    </lineage>
</organism>
<comment type="caution">
    <text evidence="2">The sequence shown here is derived from an EMBL/GenBank/DDBJ whole genome shotgun (WGS) entry which is preliminary data.</text>
</comment>
<keyword evidence="3" id="KW-1185">Reference proteome</keyword>
<accession>A0AA41Z3J2</accession>
<evidence type="ECO:0000313" key="2">
    <source>
        <dbReference type="EMBL" id="MCW6512135.1"/>
    </source>
</evidence>
<proteinExistence type="predicted"/>
<dbReference type="CDD" id="cd00293">
    <property type="entry name" value="USP-like"/>
    <property type="match status" value="1"/>
</dbReference>
<dbReference type="Proteomes" id="UP001165667">
    <property type="component" value="Unassembled WGS sequence"/>
</dbReference>